<protein>
    <submittedName>
        <fullName evidence="8">Unannotated protein</fullName>
    </submittedName>
</protein>
<evidence type="ECO:0000256" key="7">
    <source>
        <dbReference type="SAM" id="Phobius"/>
    </source>
</evidence>
<evidence type="ECO:0000256" key="5">
    <source>
        <dbReference type="ARBA" id="ARBA00022989"/>
    </source>
</evidence>
<evidence type="ECO:0000256" key="4">
    <source>
        <dbReference type="ARBA" id="ARBA00022692"/>
    </source>
</evidence>
<organism evidence="8">
    <name type="scientific">freshwater metagenome</name>
    <dbReference type="NCBI Taxonomy" id="449393"/>
    <lineage>
        <taxon>unclassified sequences</taxon>
        <taxon>metagenomes</taxon>
        <taxon>ecological metagenomes</taxon>
    </lineage>
</organism>
<accession>A0A6J6N3M6</accession>
<dbReference type="InterPro" id="IPR052017">
    <property type="entry name" value="TSUP"/>
</dbReference>
<reference evidence="8" key="1">
    <citation type="submission" date="2020-05" db="EMBL/GenBank/DDBJ databases">
        <authorList>
            <person name="Chiriac C."/>
            <person name="Salcher M."/>
            <person name="Ghai R."/>
            <person name="Kavagutti S V."/>
        </authorList>
    </citation>
    <scope>NUCLEOTIDE SEQUENCE</scope>
</reference>
<proteinExistence type="predicted"/>
<keyword evidence="2" id="KW-0813">Transport</keyword>
<dbReference type="PANTHER" id="PTHR30269">
    <property type="entry name" value="TRANSMEMBRANE PROTEIN YFCA"/>
    <property type="match status" value="1"/>
</dbReference>
<feature type="transmembrane region" description="Helical" evidence="7">
    <location>
        <begin position="101"/>
        <end position="122"/>
    </location>
</feature>
<evidence type="ECO:0000256" key="1">
    <source>
        <dbReference type="ARBA" id="ARBA00004651"/>
    </source>
</evidence>
<keyword evidence="3" id="KW-1003">Cell membrane</keyword>
<keyword evidence="4 7" id="KW-0812">Transmembrane</keyword>
<evidence type="ECO:0000313" key="8">
    <source>
        <dbReference type="EMBL" id="CAB4680732.1"/>
    </source>
</evidence>
<keyword evidence="5 7" id="KW-1133">Transmembrane helix</keyword>
<feature type="transmembrane region" description="Helical" evidence="7">
    <location>
        <begin position="75"/>
        <end position="95"/>
    </location>
</feature>
<dbReference type="InterPro" id="IPR002781">
    <property type="entry name" value="TM_pro_TauE-like"/>
</dbReference>
<dbReference type="EMBL" id="CAEZXM010000020">
    <property type="protein sequence ID" value="CAB4680732.1"/>
    <property type="molecule type" value="Genomic_DNA"/>
</dbReference>
<feature type="transmembrane region" description="Helical" evidence="7">
    <location>
        <begin position="196"/>
        <end position="214"/>
    </location>
</feature>
<name>A0A6J6N3M6_9ZZZZ</name>
<feature type="transmembrane region" description="Helical" evidence="7">
    <location>
        <begin position="129"/>
        <end position="152"/>
    </location>
</feature>
<dbReference type="GO" id="GO:0005886">
    <property type="term" value="C:plasma membrane"/>
    <property type="evidence" value="ECO:0007669"/>
    <property type="project" value="UniProtKB-SubCell"/>
</dbReference>
<feature type="transmembrane region" description="Helical" evidence="7">
    <location>
        <begin position="164"/>
        <end position="184"/>
    </location>
</feature>
<evidence type="ECO:0000256" key="2">
    <source>
        <dbReference type="ARBA" id="ARBA00022448"/>
    </source>
</evidence>
<dbReference type="Pfam" id="PF01925">
    <property type="entry name" value="TauE"/>
    <property type="match status" value="1"/>
</dbReference>
<evidence type="ECO:0000256" key="6">
    <source>
        <dbReference type="ARBA" id="ARBA00023136"/>
    </source>
</evidence>
<keyword evidence="6 7" id="KW-0472">Membrane</keyword>
<comment type="subcellular location">
    <subcellularLocation>
        <location evidence="1">Cell membrane</location>
        <topology evidence="1">Multi-pass membrane protein</topology>
    </subcellularLocation>
</comment>
<dbReference type="PANTHER" id="PTHR30269:SF37">
    <property type="entry name" value="MEMBRANE TRANSPORTER PROTEIN"/>
    <property type="match status" value="1"/>
</dbReference>
<evidence type="ECO:0000256" key="3">
    <source>
        <dbReference type="ARBA" id="ARBA00022475"/>
    </source>
</evidence>
<sequence length="241" mass="24997">MIFGFSIWIVLACFVLAAIGASVQGAMGFGMGMLISPILKMIDHGFVPGAVLIAVIPLSAGVAIRERQYINWRGFGWAITGRVPGIFAASAALAYLSERGLSIAVGSAVLVAVAVSLTSWRIHPTYPNLAVAGLGSGFMGTITSVGGPPMAIAYQHADPRERQATLAAFFGVGSVISVCVLAFTDKIGGRQLTLSAFLLPGVAVGIVASRWLVGLMGSRYSRPAILAMSTASALILLAQQF</sequence>
<gene>
    <name evidence="8" type="ORF">UFOPK2366_00191</name>
</gene>
<feature type="transmembrane region" description="Helical" evidence="7">
    <location>
        <begin position="44"/>
        <end position="63"/>
    </location>
</feature>
<dbReference type="AlphaFoldDB" id="A0A6J6N3M6"/>